<dbReference type="PANTHER" id="PTHR43582:SF2">
    <property type="entry name" value="LINEARMYCIN RESISTANCE ATP-BINDING PROTEIN LNRL"/>
    <property type="match status" value="1"/>
</dbReference>
<dbReference type="EMBL" id="JAAXLS010000007">
    <property type="protein sequence ID" value="NKQ54013.1"/>
    <property type="molecule type" value="Genomic_DNA"/>
</dbReference>
<dbReference type="InterPro" id="IPR003439">
    <property type="entry name" value="ABC_transporter-like_ATP-bd"/>
</dbReference>
<keyword evidence="6" id="KW-1185">Reference proteome</keyword>
<dbReference type="PANTHER" id="PTHR43582">
    <property type="entry name" value="LINEARMYCIN RESISTANCE ATP-BINDING PROTEIN LNRL"/>
    <property type="match status" value="1"/>
</dbReference>
<dbReference type="PROSITE" id="PS50893">
    <property type="entry name" value="ABC_TRANSPORTER_2"/>
    <property type="match status" value="1"/>
</dbReference>
<dbReference type="Proteomes" id="UP000715441">
    <property type="component" value="Unassembled WGS sequence"/>
</dbReference>
<comment type="similarity">
    <text evidence="3">Belongs to the ABC transporter superfamily. Drug exporter-1 (DrugE1) (TC 3.A.1.105) family.</text>
</comment>
<dbReference type="Gene3D" id="3.40.50.300">
    <property type="entry name" value="P-loop containing nucleotide triphosphate hydrolases"/>
    <property type="match status" value="1"/>
</dbReference>
<evidence type="ECO:0000256" key="1">
    <source>
        <dbReference type="ARBA" id="ARBA00022741"/>
    </source>
</evidence>
<accession>A0ABX1J2N0</accession>
<evidence type="ECO:0000313" key="6">
    <source>
        <dbReference type="Proteomes" id="UP000715441"/>
    </source>
</evidence>
<keyword evidence="2 5" id="KW-0067">ATP-binding</keyword>
<comment type="caution">
    <text evidence="5">The sequence shown here is derived from an EMBL/GenBank/DDBJ whole genome shotgun (WGS) entry which is preliminary data.</text>
</comment>
<reference evidence="5 6" key="1">
    <citation type="submission" date="2020-04" db="EMBL/GenBank/DDBJ databases">
        <title>Novel species.</title>
        <authorList>
            <person name="Teo W.F.A."/>
            <person name="Lipun K."/>
            <person name="Srisuk N."/>
            <person name="Duangmal K."/>
        </authorList>
    </citation>
    <scope>NUCLEOTIDE SEQUENCE [LARGE SCALE GENOMIC DNA]</scope>
    <source>
        <strain evidence="5 6">K13G38</strain>
    </source>
</reference>
<organism evidence="5 6">
    <name type="scientific">Amycolatopsis acididurans</name>
    <dbReference type="NCBI Taxonomy" id="2724524"/>
    <lineage>
        <taxon>Bacteria</taxon>
        <taxon>Bacillati</taxon>
        <taxon>Actinomycetota</taxon>
        <taxon>Actinomycetes</taxon>
        <taxon>Pseudonocardiales</taxon>
        <taxon>Pseudonocardiaceae</taxon>
        <taxon>Amycolatopsis</taxon>
    </lineage>
</organism>
<evidence type="ECO:0000313" key="5">
    <source>
        <dbReference type="EMBL" id="NKQ54013.1"/>
    </source>
</evidence>
<dbReference type="InterPro" id="IPR003593">
    <property type="entry name" value="AAA+_ATPase"/>
</dbReference>
<dbReference type="InterPro" id="IPR005894">
    <property type="entry name" value="DrrA"/>
</dbReference>
<protein>
    <submittedName>
        <fullName evidence="5">ATP-binding cassette domain-containing protein</fullName>
    </submittedName>
</protein>
<gene>
    <name evidence="5" type="ORF">HFP15_14085</name>
</gene>
<dbReference type="GO" id="GO:0005524">
    <property type="term" value="F:ATP binding"/>
    <property type="evidence" value="ECO:0007669"/>
    <property type="project" value="UniProtKB-KW"/>
</dbReference>
<feature type="domain" description="ABC transporter" evidence="4">
    <location>
        <begin position="5"/>
        <end position="235"/>
    </location>
</feature>
<proteinExistence type="inferred from homology"/>
<dbReference type="InterPro" id="IPR027417">
    <property type="entry name" value="P-loop_NTPase"/>
</dbReference>
<name>A0ABX1J2N0_9PSEU</name>
<keyword evidence="1" id="KW-0547">Nucleotide-binding</keyword>
<dbReference type="Pfam" id="PF00005">
    <property type="entry name" value="ABC_tran"/>
    <property type="match status" value="1"/>
</dbReference>
<sequence>MAMAVEAEQLSKGFGQVLAVDDVSFAVPEGEVFAFLGPNGAGKSTTINMLCTLARPTSGTARVAGFDILEDPKAVRGHIGLVFQENTLDEQLTAEENLRFHAVLYRVPRAERDARIDRVLALVGLADRKRDLVSAFSGGMVRRLEVARALLHAPRVLFLDEPTIGLDPQTRSLLWTDILRLRDEAGITVFLTTHYMDEAEYADRIAIIDHGRIVALDTPDKLKAVVGADTVELRTADDETALSALRLAGFDVHRTSDGMMIPVPDGEAAVGTLVGAAGVPVRYVHVHRPTLDDVFLYFTGREIRDEPGETRSMMVRARAARR</sequence>
<dbReference type="SMART" id="SM00382">
    <property type="entry name" value="AAA"/>
    <property type="match status" value="1"/>
</dbReference>
<dbReference type="NCBIfam" id="TIGR01188">
    <property type="entry name" value="drrA"/>
    <property type="match status" value="1"/>
</dbReference>
<evidence type="ECO:0000256" key="2">
    <source>
        <dbReference type="ARBA" id="ARBA00022840"/>
    </source>
</evidence>
<evidence type="ECO:0000256" key="3">
    <source>
        <dbReference type="ARBA" id="ARBA00049985"/>
    </source>
</evidence>
<dbReference type="SUPFAM" id="SSF52540">
    <property type="entry name" value="P-loop containing nucleoside triphosphate hydrolases"/>
    <property type="match status" value="1"/>
</dbReference>
<evidence type="ECO:0000259" key="4">
    <source>
        <dbReference type="PROSITE" id="PS50893"/>
    </source>
</evidence>